<dbReference type="Pfam" id="PF01368">
    <property type="entry name" value="DHH"/>
    <property type="match status" value="1"/>
</dbReference>
<accession>A0A645AXY9</accession>
<dbReference type="EMBL" id="VSSQ01015409">
    <property type="protein sequence ID" value="MPM55733.1"/>
    <property type="molecule type" value="Genomic_DNA"/>
</dbReference>
<organism evidence="2">
    <name type="scientific">bioreactor metagenome</name>
    <dbReference type="NCBI Taxonomy" id="1076179"/>
    <lineage>
        <taxon>unclassified sequences</taxon>
        <taxon>metagenomes</taxon>
        <taxon>ecological metagenomes</taxon>
    </lineage>
</organism>
<reference evidence="2" key="1">
    <citation type="submission" date="2019-08" db="EMBL/GenBank/DDBJ databases">
        <authorList>
            <person name="Kucharzyk K."/>
            <person name="Murdoch R.W."/>
            <person name="Higgins S."/>
            <person name="Loffler F."/>
        </authorList>
    </citation>
    <scope>NUCLEOTIDE SEQUENCE</scope>
</reference>
<gene>
    <name evidence="2" type="ORF">SDC9_102530</name>
</gene>
<evidence type="ECO:0000259" key="1">
    <source>
        <dbReference type="Pfam" id="PF01368"/>
    </source>
</evidence>
<dbReference type="SUPFAM" id="SSF64182">
    <property type="entry name" value="DHH phosphoesterases"/>
    <property type="match status" value="1"/>
</dbReference>
<protein>
    <recommendedName>
        <fullName evidence="1">DDH domain-containing protein</fullName>
    </recommendedName>
</protein>
<comment type="caution">
    <text evidence="2">The sequence shown here is derived from an EMBL/GenBank/DDBJ whole genome shotgun (WGS) entry which is preliminary data.</text>
</comment>
<dbReference type="InterPro" id="IPR001667">
    <property type="entry name" value="DDH_dom"/>
</dbReference>
<dbReference type="PANTHER" id="PTHR30255">
    <property type="entry name" value="SINGLE-STRANDED-DNA-SPECIFIC EXONUCLEASE RECJ"/>
    <property type="match status" value="1"/>
</dbReference>
<name>A0A645AXY9_9ZZZZ</name>
<feature type="domain" description="DDH" evidence="1">
    <location>
        <begin position="34"/>
        <end position="182"/>
    </location>
</feature>
<dbReference type="PANTHER" id="PTHR30255:SF2">
    <property type="entry name" value="SINGLE-STRANDED-DNA-SPECIFIC EXONUCLEASE RECJ"/>
    <property type="match status" value="1"/>
</dbReference>
<dbReference type="Gene3D" id="3.90.1640.30">
    <property type="match status" value="1"/>
</dbReference>
<sequence length="281" mass="32566">MEEFFKVNQYNPLLLRNMKSALNRIVKAINEREKIVIYGYYDFDGVTAVSLLMLVLKYLNADVEYFIPSEVRDGRNLCKNDISSYIKYLGASLIITVGCGTSSLEDIEFCKKNNIDVIVTDYHKCDFNSLEEIVINHNSSRCIYPFKDLGSVGVAYKLAETISSYYKMTCIQKYLDLVMIGTVTKKLPIRGENLFFVEEGLKQLRYTNNYGIKALLEEHNTHYEEEFFNLETIANVFPEMIPKERINNSRIIVELLTTSDSYRAAQISKYLYSEIKRRAEQ</sequence>
<dbReference type="GO" id="GO:0004527">
    <property type="term" value="F:exonuclease activity"/>
    <property type="evidence" value="ECO:0007669"/>
    <property type="project" value="UniProtKB-KW"/>
</dbReference>
<proteinExistence type="predicted"/>
<dbReference type="InterPro" id="IPR051673">
    <property type="entry name" value="SSDNA_exonuclease_RecJ"/>
</dbReference>
<dbReference type="InterPro" id="IPR038763">
    <property type="entry name" value="DHH_sf"/>
</dbReference>
<evidence type="ECO:0000313" key="2">
    <source>
        <dbReference type="EMBL" id="MPM55733.1"/>
    </source>
</evidence>
<dbReference type="AlphaFoldDB" id="A0A645AXY9"/>